<feature type="region of interest" description="Disordered" evidence="1">
    <location>
        <begin position="1"/>
        <end position="28"/>
    </location>
</feature>
<dbReference type="OrthoDB" id="234985at2"/>
<evidence type="ECO:0000313" key="2">
    <source>
        <dbReference type="EMBL" id="QDU98742.1"/>
    </source>
</evidence>
<dbReference type="Proteomes" id="UP000317648">
    <property type="component" value="Chromosome"/>
</dbReference>
<organism evidence="2 3">
    <name type="scientific">Lignipirellula cremea</name>
    <dbReference type="NCBI Taxonomy" id="2528010"/>
    <lineage>
        <taxon>Bacteria</taxon>
        <taxon>Pseudomonadati</taxon>
        <taxon>Planctomycetota</taxon>
        <taxon>Planctomycetia</taxon>
        <taxon>Pirellulales</taxon>
        <taxon>Pirellulaceae</taxon>
        <taxon>Lignipirellula</taxon>
    </lineage>
</organism>
<reference evidence="2 3" key="1">
    <citation type="submission" date="2019-02" db="EMBL/GenBank/DDBJ databases">
        <title>Deep-cultivation of Planctomycetes and their phenomic and genomic characterization uncovers novel biology.</title>
        <authorList>
            <person name="Wiegand S."/>
            <person name="Jogler M."/>
            <person name="Boedeker C."/>
            <person name="Pinto D."/>
            <person name="Vollmers J."/>
            <person name="Rivas-Marin E."/>
            <person name="Kohn T."/>
            <person name="Peeters S.H."/>
            <person name="Heuer A."/>
            <person name="Rast P."/>
            <person name="Oberbeckmann S."/>
            <person name="Bunk B."/>
            <person name="Jeske O."/>
            <person name="Meyerdierks A."/>
            <person name="Storesund J.E."/>
            <person name="Kallscheuer N."/>
            <person name="Luecker S."/>
            <person name="Lage O.M."/>
            <person name="Pohl T."/>
            <person name="Merkel B.J."/>
            <person name="Hornburger P."/>
            <person name="Mueller R.-W."/>
            <person name="Bruemmer F."/>
            <person name="Labrenz M."/>
            <person name="Spormann A.M."/>
            <person name="Op den Camp H."/>
            <person name="Overmann J."/>
            <person name="Amann R."/>
            <person name="Jetten M.S.M."/>
            <person name="Mascher T."/>
            <person name="Medema M.H."/>
            <person name="Devos D.P."/>
            <person name="Kaster A.-K."/>
            <person name="Ovreas L."/>
            <person name="Rohde M."/>
            <person name="Galperin M.Y."/>
            <person name="Jogler C."/>
        </authorList>
    </citation>
    <scope>NUCLEOTIDE SEQUENCE [LARGE SCALE GENOMIC DNA]</scope>
    <source>
        <strain evidence="2 3">Pla85_3_4</strain>
    </source>
</reference>
<name>A0A518E3U3_9BACT</name>
<evidence type="ECO:0000313" key="3">
    <source>
        <dbReference type="Proteomes" id="UP000317648"/>
    </source>
</evidence>
<dbReference type="AlphaFoldDB" id="A0A518E3U3"/>
<dbReference type="RefSeq" id="WP_145058240.1">
    <property type="nucleotide sequence ID" value="NZ_CP036433.1"/>
</dbReference>
<gene>
    <name evidence="2" type="ORF">Pla8534_66150</name>
</gene>
<dbReference type="InterPro" id="IPR011990">
    <property type="entry name" value="TPR-like_helical_dom_sf"/>
</dbReference>
<protein>
    <submittedName>
        <fullName evidence="2">Uncharacterized protein</fullName>
    </submittedName>
</protein>
<keyword evidence="3" id="KW-1185">Reference proteome</keyword>
<proteinExistence type="predicted"/>
<feature type="compositionally biased region" description="Basic and acidic residues" evidence="1">
    <location>
        <begin position="9"/>
        <end position="28"/>
    </location>
</feature>
<dbReference type="KEGG" id="lcre:Pla8534_66150"/>
<evidence type="ECO:0000256" key="1">
    <source>
        <dbReference type="SAM" id="MobiDB-lite"/>
    </source>
</evidence>
<accession>A0A518E3U3</accession>
<dbReference type="Gene3D" id="1.25.40.10">
    <property type="entry name" value="Tetratricopeptide repeat domain"/>
    <property type="match status" value="2"/>
</dbReference>
<dbReference type="EMBL" id="CP036433">
    <property type="protein sequence ID" value="QDU98742.1"/>
    <property type="molecule type" value="Genomic_DNA"/>
</dbReference>
<sequence length="770" mass="87088">MGKNRKKPDKLSPAERLQRARRELEKGRAKEALKEARLLFRQEPGEASRQFLEEAHVGRVEQLYAMRQFDDARTVLHELQQLQSSRPEIRQHVSRLQLVLGEGGQGALDLLERDPALLNKLTDEAVLDARCQAPEHPLVKPHLESVRQALQAVEQGDDEAAGIQLQAISRKSPLSDWKLLIRGLSAYYQNDDDRAAENWRRLDSQRPAWRIAQVLLFSGGQPPLETGPQGGPGFDVGRAARKVTESLEADPVFVLLQRMAIAWREEAWLGFFRDLSSLRSRFASTHSRQIEALVDLVRKRAIRNSDPKLLVKLMAAAPAPSWDPRWNLTQALVREENPDFVLALEGLRFMDAYLVDAATLPGFSEADRSLAAGLAHWHQASLLQAYLLFVSPPPDGSERGLVNPETNQTFAFEFERKLVRHFQQAVASSPLLKQAWYDWSEYHSLREETDLLIGVLLKMVEKHPDEVDAHSQLADLYQRRKQPERAAPHVQALLRLSPGSAASRALNWNQRCQMTSVLVAGGLWEEARQEMVDAVKNLPDGLEPYVALAIQAAIEIKAGEPAAAQAFIDAAVASMEEPLVVWLKLSHLAVQYGFPREIKKKYVDLFKQAVVKKPVLSSIVLAARFFYRLYLRGDTYSGQKTQEAAFLKYVKRSDPKTWARDDLACVLMYLSASKGNAKVRRQLGGEGRRRFPESAIFWYEQGILELEKGDDPRALANAGFYLSRAASMAESRSDLEDEMVLAKCPFLLQFIELRMDRLQDAYLFDDDYDD</sequence>
<dbReference type="SUPFAM" id="SSF48452">
    <property type="entry name" value="TPR-like"/>
    <property type="match status" value="1"/>
</dbReference>